<protein>
    <submittedName>
        <fullName evidence="1">Sulfur carrier protein ThiS</fullName>
    </submittedName>
</protein>
<dbReference type="PANTHER" id="PTHR34472">
    <property type="entry name" value="SULFUR CARRIER PROTEIN THIS"/>
    <property type="match status" value="1"/>
</dbReference>
<dbReference type="AlphaFoldDB" id="A0A0C2RP91"/>
<dbReference type="NCBIfam" id="TIGR01683">
    <property type="entry name" value="thiS"/>
    <property type="match status" value="1"/>
</dbReference>
<comment type="caution">
    <text evidence="1">The sequence shown here is derived from an EMBL/GenBank/DDBJ whole genome shotgun (WGS) entry which is preliminary data.</text>
</comment>
<gene>
    <name evidence="1" type="ORF">KP78_04300</name>
</gene>
<dbReference type="PATRIC" id="fig|889306.3.peg.432"/>
<dbReference type="EMBL" id="JXRP01000006">
    <property type="protein sequence ID" value="KIL52060.1"/>
    <property type="molecule type" value="Genomic_DNA"/>
</dbReference>
<evidence type="ECO:0000313" key="2">
    <source>
        <dbReference type="Proteomes" id="UP000031938"/>
    </source>
</evidence>
<dbReference type="OrthoDB" id="9798559at2"/>
<name>A0A0C2RP91_9BACL</name>
<dbReference type="SUPFAM" id="SSF54285">
    <property type="entry name" value="MoaD/ThiS"/>
    <property type="match status" value="1"/>
</dbReference>
<keyword evidence="2" id="KW-1185">Reference proteome</keyword>
<dbReference type="RefSeq" id="WP_041085846.1">
    <property type="nucleotide sequence ID" value="NZ_JXRP01000006.1"/>
</dbReference>
<dbReference type="PANTHER" id="PTHR34472:SF1">
    <property type="entry name" value="SULFUR CARRIER PROTEIN THIS"/>
    <property type="match status" value="1"/>
</dbReference>
<dbReference type="STRING" id="889306.KP78_04300"/>
<dbReference type="InterPro" id="IPR016155">
    <property type="entry name" value="Mopterin_synth/thiamin_S_b"/>
</dbReference>
<organism evidence="1 2">
    <name type="scientific">Jeotgalibacillus soli</name>
    <dbReference type="NCBI Taxonomy" id="889306"/>
    <lineage>
        <taxon>Bacteria</taxon>
        <taxon>Bacillati</taxon>
        <taxon>Bacillota</taxon>
        <taxon>Bacilli</taxon>
        <taxon>Bacillales</taxon>
        <taxon>Caryophanaceae</taxon>
        <taxon>Jeotgalibacillus</taxon>
    </lineage>
</organism>
<accession>A0A0C2RP91</accession>
<dbReference type="CDD" id="cd00565">
    <property type="entry name" value="Ubl_ThiS"/>
    <property type="match status" value="1"/>
</dbReference>
<evidence type="ECO:0000313" key="1">
    <source>
        <dbReference type="EMBL" id="KIL52060.1"/>
    </source>
</evidence>
<dbReference type="InterPro" id="IPR012675">
    <property type="entry name" value="Beta-grasp_dom_sf"/>
</dbReference>
<dbReference type="Proteomes" id="UP000031938">
    <property type="component" value="Unassembled WGS sequence"/>
</dbReference>
<proteinExistence type="predicted"/>
<dbReference type="Gene3D" id="3.10.20.30">
    <property type="match status" value="1"/>
</dbReference>
<dbReference type="Pfam" id="PF02597">
    <property type="entry name" value="ThiS"/>
    <property type="match status" value="1"/>
</dbReference>
<dbReference type="InterPro" id="IPR003749">
    <property type="entry name" value="ThiS/MoaD-like"/>
</dbReference>
<dbReference type="InterPro" id="IPR010035">
    <property type="entry name" value="Thi_S"/>
</dbReference>
<sequence>MKMTINGDSVEVPDSIEVITDLLHHFGLDQKVVMVELNNLVIDRKKHDIQTVEPGDVIELVQFVGGG</sequence>
<reference evidence="1 2" key="1">
    <citation type="submission" date="2015-01" db="EMBL/GenBank/DDBJ databases">
        <title>Genome sequencing of Jeotgalibacillus soli.</title>
        <authorList>
            <person name="Goh K.M."/>
            <person name="Chan K.-G."/>
            <person name="Yaakop A.S."/>
            <person name="Ee R."/>
            <person name="Gan H.M."/>
            <person name="Chan C.S."/>
        </authorList>
    </citation>
    <scope>NUCLEOTIDE SEQUENCE [LARGE SCALE GENOMIC DNA]</scope>
    <source>
        <strain evidence="1 2">P9</strain>
    </source>
</reference>